<dbReference type="EMBL" id="PP179332">
    <property type="protein sequence ID" value="XAI71184.1"/>
    <property type="molecule type" value="Genomic_DNA"/>
</dbReference>
<gene>
    <name evidence="1" type="ORF">Cygsa01_00138</name>
</gene>
<reference evidence="1" key="1">
    <citation type="journal article" date="2024" name="J. Gen. Virol.">
        <title>Novel phages of Pseudomonas syringae unveil numerous potential auxiliary metabolic genes.</title>
        <authorList>
            <person name="Feltin C."/>
            <person name="Garneau J.R."/>
            <person name="Morris C.E."/>
            <person name="Berard A."/>
            <person name="Torres-Barcelo C."/>
        </authorList>
    </citation>
    <scope>NUCLEOTIDE SEQUENCE</scope>
</reference>
<proteinExistence type="predicted"/>
<organism evidence="1">
    <name type="scientific">Pseudomonas phage Cygsa01</name>
    <dbReference type="NCBI Taxonomy" id="3138529"/>
    <lineage>
        <taxon>Viruses</taxon>
    </lineage>
</organism>
<name>A0AAU6W3L2_9VIRU</name>
<accession>A0AAU6W3L2</accession>
<sequence length="145" mass="16274">MAKEIKLSVTLPDGQIATRTTARAYTHVVIGQRDVALERSQAMSLRADLDADNHAFYRKEVAAGQRDTNTSEETWAAWTQYAAMTVGEYRTFEVERRLAKIKDEYGTVDVGAWTCLQWSGSEKNASEALGSFRKRGWINVQVLAI</sequence>
<evidence type="ECO:0000313" key="1">
    <source>
        <dbReference type="EMBL" id="XAI71184.1"/>
    </source>
</evidence>
<protein>
    <submittedName>
        <fullName evidence="1">Uncharacterized protein</fullName>
    </submittedName>
</protein>